<keyword evidence="3" id="KW-1185">Reference proteome</keyword>
<evidence type="ECO:0000313" key="3">
    <source>
        <dbReference type="Proteomes" id="UP000076837"/>
    </source>
</evidence>
<name>A0A163KDJ7_DIDRA</name>
<feature type="region of interest" description="Disordered" evidence="1">
    <location>
        <begin position="211"/>
        <end position="243"/>
    </location>
</feature>
<evidence type="ECO:0000313" key="2">
    <source>
        <dbReference type="EMBL" id="KZM26931.1"/>
    </source>
</evidence>
<organism evidence="2 3">
    <name type="scientific">Didymella rabiei</name>
    <name type="common">Chickpea ascochyta blight fungus</name>
    <name type="synonym">Mycosphaerella rabiei</name>
    <dbReference type="NCBI Taxonomy" id="5454"/>
    <lineage>
        <taxon>Eukaryota</taxon>
        <taxon>Fungi</taxon>
        <taxon>Dikarya</taxon>
        <taxon>Ascomycota</taxon>
        <taxon>Pezizomycotina</taxon>
        <taxon>Dothideomycetes</taxon>
        <taxon>Pleosporomycetidae</taxon>
        <taxon>Pleosporales</taxon>
        <taxon>Pleosporineae</taxon>
        <taxon>Didymellaceae</taxon>
        <taxon>Ascochyta</taxon>
    </lineage>
</organism>
<dbReference type="Proteomes" id="UP000076837">
    <property type="component" value="Unassembled WGS sequence"/>
</dbReference>
<proteinExistence type="predicted"/>
<sequence>MTNEERISIKSDVVSITSRSPKGILVRAQTALSSLSKPVDSWGVSDVPVLSPRHIVPRRSQPSPSRSVRDLDSRKIEDGPSKFILAADASSRVGPIRPLSISSVSTFGAWMPDRVYATDDTAHKYTNMRPIEIVSRRKPGPTPDRQAMGAPVGQNQYPHSVTEASLYSNPNVHSSSDPDSHLHPLRMHPSTLSSLYSSPAKAVHNQDVLTHAQTSSAPQSSGITLPEDKAASKSSYDDSSGQLQRPVFTRVDVNTANRCAKSDGFELNATASTRNKGKQIVAAFPKDISVPRDVGYVEALRRWYEEKEVAAKERF</sequence>
<dbReference type="OrthoDB" id="3795558at2759"/>
<accession>A0A163KDJ7</accession>
<feature type="compositionally biased region" description="Polar residues" evidence="1">
    <location>
        <begin position="211"/>
        <end position="223"/>
    </location>
</feature>
<reference evidence="2 3" key="1">
    <citation type="journal article" date="2016" name="Sci. Rep.">
        <title>Draft genome sequencing and secretome analysis of fungal phytopathogen Ascochyta rabiei provides insight into the necrotrophic effector repertoire.</title>
        <authorList>
            <person name="Verma S."/>
            <person name="Gazara R.K."/>
            <person name="Nizam S."/>
            <person name="Parween S."/>
            <person name="Chattopadhyay D."/>
            <person name="Verma P.K."/>
        </authorList>
    </citation>
    <scope>NUCLEOTIDE SEQUENCE [LARGE SCALE GENOMIC DNA]</scope>
    <source>
        <strain evidence="2 3">ArDII</strain>
    </source>
</reference>
<feature type="compositionally biased region" description="Polar residues" evidence="1">
    <location>
        <begin position="153"/>
        <end position="172"/>
    </location>
</feature>
<evidence type="ECO:0000256" key="1">
    <source>
        <dbReference type="SAM" id="MobiDB-lite"/>
    </source>
</evidence>
<dbReference type="EMBL" id="JYNV01000087">
    <property type="protein sequence ID" value="KZM26931.1"/>
    <property type="molecule type" value="Genomic_DNA"/>
</dbReference>
<feature type="region of interest" description="Disordered" evidence="1">
    <location>
        <begin position="128"/>
        <end position="193"/>
    </location>
</feature>
<protein>
    <submittedName>
        <fullName evidence="2">Uncharacterized protein</fullName>
    </submittedName>
</protein>
<gene>
    <name evidence="2" type="ORF">ST47_g1930</name>
</gene>
<feature type="region of interest" description="Disordered" evidence="1">
    <location>
        <begin position="53"/>
        <end position="74"/>
    </location>
</feature>
<dbReference type="AlphaFoldDB" id="A0A163KDJ7"/>
<comment type="caution">
    <text evidence="2">The sequence shown here is derived from an EMBL/GenBank/DDBJ whole genome shotgun (WGS) entry which is preliminary data.</text>
</comment>